<evidence type="ECO:0000259" key="7">
    <source>
        <dbReference type="Pfam" id="PF02503"/>
    </source>
</evidence>
<evidence type="ECO:0000256" key="2">
    <source>
        <dbReference type="ARBA" id="ARBA00022679"/>
    </source>
</evidence>
<organism evidence="11 12">
    <name type="scientific">Candidatus Coproplasma stercoripullorum</name>
    <dbReference type="NCBI Taxonomy" id="2840751"/>
    <lineage>
        <taxon>Bacteria</taxon>
        <taxon>Bacillati</taxon>
        <taxon>Bacillota</taxon>
        <taxon>Clostridia</taxon>
        <taxon>Eubacteriales</taxon>
        <taxon>Candidatus Coproplasma</taxon>
    </lineage>
</organism>
<keyword evidence="4 11" id="KW-0418">Kinase</keyword>
<evidence type="ECO:0000256" key="5">
    <source>
        <dbReference type="ARBA" id="ARBA00022840"/>
    </source>
</evidence>
<evidence type="ECO:0000259" key="10">
    <source>
        <dbReference type="Pfam" id="PF17941"/>
    </source>
</evidence>
<dbReference type="Gene3D" id="1.20.58.310">
    <property type="entry name" value="Polyphosphate kinase N-terminal domain"/>
    <property type="match status" value="1"/>
</dbReference>
<evidence type="ECO:0000259" key="8">
    <source>
        <dbReference type="Pfam" id="PF13089"/>
    </source>
</evidence>
<dbReference type="AlphaFoldDB" id="A0A9D1DAJ7"/>
<keyword evidence="5" id="KW-0067">ATP-binding</keyword>
<dbReference type="Pfam" id="PF17941">
    <property type="entry name" value="PP_kinase_C_1"/>
    <property type="match status" value="1"/>
</dbReference>
<protein>
    <recommendedName>
        <fullName evidence="6">Polyphosphate kinase</fullName>
        <ecNumber evidence="6">2.7.4.1</ecNumber>
    </recommendedName>
</protein>
<comment type="caution">
    <text evidence="11">The sequence shown here is derived from an EMBL/GenBank/DDBJ whole genome shotgun (WGS) entry which is preliminary data.</text>
</comment>
<dbReference type="InterPro" id="IPR025200">
    <property type="entry name" value="PPK_C_dom2"/>
</dbReference>
<reference evidence="11" key="1">
    <citation type="submission" date="2020-10" db="EMBL/GenBank/DDBJ databases">
        <authorList>
            <person name="Gilroy R."/>
        </authorList>
    </citation>
    <scope>NUCLEOTIDE SEQUENCE</scope>
    <source>
        <strain evidence="11">ChiW25-3613</strain>
    </source>
</reference>
<dbReference type="InterPro" id="IPR025198">
    <property type="entry name" value="PPK_N_dom"/>
</dbReference>
<evidence type="ECO:0000256" key="6">
    <source>
        <dbReference type="RuleBase" id="RU003800"/>
    </source>
</evidence>
<feature type="domain" description="Polyphosphate kinase C-terminal" evidence="9">
    <location>
        <begin position="511"/>
        <end position="682"/>
    </location>
</feature>
<keyword evidence="2 6" id="KW-0808">Transferase</keyword>
<dbReference type="PANTHER" id="PTHR30218:SF0">
    <property type="entry name" value="POLYPHOSPHATE KINASE"/>
    <property type="match status" value="1"/>
</dbReference>
<dbReference type="InterPro" id="IPR036832">
    <property type="entry name" value="PPK_N_dom_sf"/>
</dbReference>
<accession>A0A9D1DAJ7</accession>
<dbReference type="Gene3D" id="3.30.870.10">
    <property type="entry name" value="Endonuclease Chain A"/>
    <property type="match status" value="2"/>
</dbReference>
<reference evidence="11" key="2">
    <citation type="journal article" date="2021" name="PeerJ">
        <title>Extensive microbial diversity within the chicken gut microbiome revealed by metagenomics and culture.</title>
        <authorList>
            <person name="Gilroy R."/>
            <person name="Ravi A."/>
            <person name="Getino M."/>
            <person name="Pursley I."/>
            <person name="Horton D.L."/>
            <person name="Alikhan N.F."/>
            <person name="Baker D."/>
            <person name="Gharbi K."/>
            <person name="Hall N."/>
            <person name="Watson M."/>
            <person name="Adriaenssens E.M."/>
            <person name="Foster-Nyarko E."/>
            <person name="Jarju S."/>
            <person name="Secka A."/>
            <person name="Antonio M."/>
            <person name="Oren A."/>
            <person name="Chaudhuri R.R."/>
            <person name="La Ragione R."/>
            <person name="Hildebrand F."/>
            <person name="Pallen M.J."/>
        </authorList>
    </citation>
    <scope>NUCLEOTIDE SEQUENCE</scope>
    <source>
        <strain evidence="11">ChiW25-3613</strain>
    </source>
</reference>
<evidence type="ECO:0000256" key="3">
    <source>
        <dbReference type="ARBA" id="ARBA00022741"/>
    </source>
</evidence>
<dbReference type="InterPro" id="IPR024953">
    <property type="entry name" value="PP_kinase_middle"/>
</dbReference>
<sequence length="689" mass="78795">MANDKTPIKLIKGIYVNRELSWIKFNLRVLEQAVDADTPVLERGKFLSIFTSNLDEFFMVRMGSLYNEDRLHPDARDNKTKLTFGMQLKAIADKAPRLYEMREHAFTHLKRDLSEAGINILNYSQLSEGRKAELKKMFNAKVLPLLSPMVIDAKHPLLRFENLRCYMLYKLKKNDHTMIGVMEFSDKLDTLFRFSGGKKFSFITMEEVIRNLGYLAFPGYTATSSIMIRVTRNADIETYVEDADMEYNYDFSQYMKSQVETRLVQNAVRLEVCGESKSLMKFVTEALGIESNLIYKVRSNFSFKYLFSLPRRIDKELAAKLSYTPFKPKISERLAKAPSMIDEVRKKDVLLRYPFESMEPLIKLLNECAERKDCLAIKITIYRLADHSRIVEALKRASENGIDVTVVIELCARFDEENNLYFAGQLHDAGCNIIYGMENYKVHSKIISIVFSDDDGISYITHLGTGNYNESTAKQYTDLNIITADRKIGEDGAAFFRNVSISNVDGEYSRLQIAPKYFKQKILECLDNEIAKAKSGKKGLFIGKMNSLTDKVIIDKLVEASCAGVEIKLIIRGICCFLPGKAGKTENISVISIVGRFLEHSRIYCFGEGKERVMYISSADLMTRNTDRRVEIATPVLDKDIENEIYKMLQVMLADNVNARRLLPDGTYARVESEGGEKIDSQDYFLKHV</sequence>
<dbReference type="PIRSF" id="PIRSF015589">
    <property type="entry name" value="PP_kinase"/>
    <property type="match status" value="1"/>
</dbReference>
<dbReference type="Pfam" id="PF13089">
    <property type="entry name" value="PP_kinase_N"/>
    <property type="match status" value="1"/>
</dbReference>
<dbReference type="PANTHER" id="PTHR30218">
    <property type="entry name" value="POLYPHOSPHATE KINASE"/>
    <property type="match status" value="1"/>
</dbReference>
<evidence type="ECO:0000313" key="11">
    <source>
        <dbReference type="EMBL" id="HIR39242.1"/>
    </source>
</evidence>
<feature type="domain" description="Polyphosphate kinase N-terminal" evidence="8">
    <location>
        <begin position="15"/>
        <end position="120"/>
    </location>
</feature>
<comment type="catalytic activity">
    <reaction evidence="6">
        <text>[phosphate](n) + ATP = [phosphate](n+1) + ADP</text>
        <dbReference type="Rhea" id="RHEA:19573"/>
        <dbReference type="Rhea" id="RHEA-COMP:9859"/>
        <dbReference type="Rhea" id="RHEA-COMP:14280"/>
        <dbReference type="ChEBI" id="CHEBI:16838"/>
        <dbReference type="ChEBI" id="CHEBI:30616"/>
        <dbReference type="ChEBI" id="CHEBI:456216"/>
        <dbReference type="EC" id="2.7.4.1"/>
    </reaction>
</comment>
<comment type="PTM">
    <text evidence="6">An intermediate of this reaction is the autophosphorylated ppk in which a phosphate is covalently linked to a histidine residue through a N-P bond.</text>
</comment>
<dbReference type="Proteomes" id="UP000824179">
    <property type="component" value="Unassembled WGS sequence"/>
</dbReference>
<evidence type="ECO:0000259" key="9">
    <source>
        <dbReference type="Pfam" id="PF13090"/>
    </source>
</evidence>
<dbReference type="Gene3D" id="3.30.1840.10">
    <property type="entry name" value="Polyphosphate kinase middle domain"/>
    <property type="match status" value="1"/>
</dbReference>
<gene>
    <name evidence="11" type="primary">ppk1</name>
    <name evidence="11" type="ORF">IAB90_02565</name>
</gene>
<dbReference type="SUPFAM" id="SSF143724">
    <property type="entry name" value="PHP14-like"/>
    <property type="match status" value="1"/>
</dbReference>
<keyword evidence="1 6" id="KW-0597">Phosphoprotein</keyword>
<evidence type="ECO:0000313" key="12">
    <source>
        <dbReference type="Proteomes" id="UP000824179"/>
    </source>
</evidence>
<dbReference type="InterPro" id="IPR041108">
    <property type="entry name" value="PP_kinase_C_1"/>
</dbReference>
<comment type="function">
    <text evidence="6">Catalyzes the reversible transfer of the terminal phosphate of ATP to form a long-chain polyphosphate (polyP).</text>
</comment>
<dbReference type="InterPro" id="IPR036830">
    <property type="entry name" value="PP_kinase_middle_dom_sf"/>
</dbReference>
<dbReference type="InterPro" id="IPR003414">
    <property type="entry name" value="PP_kinase"/>
</dbReference>
<dbReference type="SUPFAM" id="SSF56024">
    <property type="entry name" value="Phospholipase D/nuclease"/>
    <property type="match status" value="2"/>
</dbReference>
<dbReference type="Pfam" id="PF13090">
    <property type="entry name" value="PP_kinase_C"/>
    <property type="match status" value="1"/>
</dbReference>
<keyword evidence="3" id="KW-0547">Nucleotide-binding</keyword>
<feature type="domain" description="Polyphosphate kinase C-terminal" evidence="10">
    <location>
        <begin position="340"/>
        <end position="500"/>
    </location>
</feature>
<feature type="domain" description="Polyphosphate kinase middle" evidence="7">
    <location>
        <begin position="131"/>
        <end position="309"/>
    </location>
</feature>
<dbReference type="EC" id="2.7.4.1" evidence="6"/>
<proteinExistence type="inferred from homology"/>
<dbReference type="SUPFAM" id="SSF140356">
    <property type="entry name" value="PPK N-terminal domain-like"/>
    <property type="match status" value="1"/>
</dbReference>
<dbReference type="EMBL" id="DVHB01000048">
    <property type="protein sequence ID" value="HIR39242.1"/>
    <property type="molecule type" value="Genomic_DNA"/>
</dbReference>
<dbReference type="GO" id="GO:0008976">
    <property type="term" value="F:polyphosphate kinase activity"/>
    <property type="evidence" value="ECO:0007669"/>
    <property type="project" value="UniProtKB-EC"/>
</dbReference>
<evidence type="ECO:0000256" key="1">
    <source>
        <dbReference type="ARBA" id="ARBA00022553"/>
    </source>
</evidence>
<dbReference type="GO" id="GO:0006799">
    <property type="term" value="P:polyphosphate biosynthetic process"/>
    <property type="evidence" value="ECO:0007669"/>
    <property type="project" value="InterPro"/>
</dbReference>
<name>A0A9D1DAJ7_9FIRM</name>
<evidence type="ECO:0000256" key="4">
    <source>
        <dbReference type="ARBA" id="ARBA00022777"/>
    </source>
</evidence>
<dbReference type="GO" id="GO:0005524">
    <property type="term" value="F:ATP binding"/>
    <property type="evidence" value="ECO:0007669"/>
    <property type="project" value="UniProtKB-KW"/>
</dbReference>
<dbReference type="GO" id="GO:0009358">
    <property type="term" value="C:polyphosphate kinase complex"/>
    <property type="evidence" value="ECO:0007669"/>
    <property type="project" value="InterPro"/>
</dbReference>
<dbReference type="NCBIfam" id="TIGR03705">
    <property type="entry name" value="poly_P_kin"/>
    <property type="match status" value="1"/>
</dbReference>
<dbReference type="Pfam" id="PF02503">
    <property type="entry name" value="PP_kinase"/>
    <property type="match status" value="1"/>
</dbReference>
<comment type="similarity">
    <text evidence="6">Belongs to the polyphosphate kinase 1 (PPK1) family.</text>
</comment>